<dbReference type="Pfam" id="PF13412">
    <property type="entry name" value="HTH_24"/>
    <property type="match status" value="1"/>
</dbReference>
<organism evidence="4 5">
    <name type="scientific">Fibrobacter intestinalis</name>
    <dbReference type="NCBI Taxonomy" id="28122"/>
    <lineage>
        <taxon>Bacteria</taxon>
        <taxon>Pseudomonadati</taxon>
        <taxon>Fibrobacterota</taxon>
        <taxon>Fibrobacteria</taxon>
        <taxon>Fibrobacterales</taxon>
        <taxon>Fibrobacteraceae</taxon>
        <taxon>Fibrobacter</taxon>
    </lineage>
</organism>
<dbReference type="SUPFAM" id="SSF46785">
    <property type="entry name" value="Winged helix' DNA-binding domain"/>
    <property type="match status" value="1"/>
</dbReference>
<protein>
    <submittedName>
        <fullName evidence="4">Predicted transcriptional regulator, contains HTH domain</fullName>
    </submittedName>
</protein>
<sequence length="488" mass="55136">MTAKEIKKGESEVLEFKGSELSEDPKKWLKTAIAFANGRGGSIFFGVEDSSLEITGIQSENVFKFMDGITNEISDSCSPQIFPHLHIETIDNKTVVVLEIRPGDNAPYFYKPEGERGGVYIRVGATTRKAEPEKIREMMLYTAHKSYDEIVERGVRPATRKQINDLRRVIAERSTSQKKVSVENLVSWGLLKERDGKMLPSVAFRLLAANDFYFAKIQCARFKGVTRAVFLDRKEFDGPIYQQIEDAFEFIYRHTNVGAKIKGLYRKDVYDYPPEAVRELLANAVMHRNYLDKSCIQISVFDDRIEFLNPGGIFGDLTLEKVLSGYSSVRNTQIADIFQKMNIVEKWGTGLMRIADICKEFGTKPVKYQAESGYFMATLLRKVKGKAENDTVNTNIDPINGPINVQNDPINDPINGPINDPINSLSEKEYLILNSITEQNDITAKELVNKLGFSEKTVKRAISTLKEKGFIVRIGSNKTGFWSVKETT</sequence>
<reference evidence="4 5" key="1">
    <citation type="submission" date="2017-02" db="EMBL/GenBank/DDBJ databases">
        <authorList>
            <person name="Peterson S.W."/>
        </authorList>
    </citation>
    <scope>NUCLEOTIDE SEQUENCE [LARGE SCALE GENOMIC DNA]</scope>
    <source>
        <strain evidence="4 5">ATCC 43854</strain>
    </source>
</reference>
<evidence type="ECO:0000256" key="1">
    <source>
        <dbReference type="ARBA" id="ARBA00023015"/>
    </source>
</evidence>
<evidence type="ECO:0000256" key="2">
    <source>
        <dbReference type="ARBA" id="ARBA00023163"/>
    </source>
</evidence>
<dbReference type="EMBL" id="FUWU01000014">
    <property type="protein sequence ID" value="SJZ60126.1"/>
    <property type="molecule type" value="Genomic_DNA"/>
</dbReference>
<dbReference type="PROSITE" id="PS51000">
    <property type="entry name" value="HTH_DEOR_2"/>
    <property type="match status" value="1"/>
</dbReference>
<dbReference type="InterPro" id="IPR038475">
    <property type="entry name" value="RecG_C_sf"/>
</dbReference>
<accession>A0A1T4LZN9</accession>
<dbReference type="InterPro" id="IPR036388">
    <property type="entry name" value="WH-like_DNA-bd_sf"/>
</dbReference>
<gene>
    <name evidence="4" type="ORF">SAMN02745108_01072</name>
</gene>
<dbReference type="InterPro" id="IPR007421">
    <property type="entry name" value="Schlafen_AlbA_2_dom"/>
</dbReference>
<dbReference type="PANTHER" id="PTHR30595">
    <property type="entry name" value="GLPR-RELATED TRANSCRIPTIONAL REPRESSOR"/>
    <property type="match status" value="1"/>
</dbReference>
<dbReference type="GO" id="GO:0003700">
    <property type="term" value="F:DNA-binding transcription factor activity"/>
    <property type="evidence" value="ECO:0007669"/>
    <property type="project" value="InterPro"/>
</dbReference>
<dbReference type="STRING" id="28122.SAMN02745108_01072"/>
<name>A0A1T4LZN9_9BACT</name>
<dbReference type="InterPro" id="IPR001034">
    <property type="entry name" value="DeoR_HTH"/>
</dbReference>
<dbReference type="AlphaFoldDB" id="A0A1T4LZN9"/>
<proteinExistence type="predicted"/>
<dbReference type="InterPro" id="IPR038461">
    <property type="entry name" value="Schlafen_AlbA_2_dom_sf"/>
</dbReference>
<dbReference type="Gene3D" id="1.10.10.10">
    <property type="entry name" value="Winged helix-like DNA-binding domain superfamily/Winged helix DNA-binding domain"/>
    <property type="match status" value="1"/>
</dbReference>
<evidence type="ECO:0000313" key="5">
    <source>
        <dbReference type="Proteomes" id="UP000190449"/>
    </source>
</evidence>
<evidence type="ECO:0000259" key="3">
    <source>
        <dbReference type="PROSITE" id="PS51000"/>
    </source>
</evidence>
<dbReference type="Proteomes" id="UP000190449">
    <property type="component" value="Unassembled WGS sequence"/>
</dbReference>
<dbReference type="Gene3D" id="3.30.565.60">
    <property type="match status" value="1"/>
</dbReference>
<feature type="domain" description="HTH deoR-type" evidence="3">
    <location>
        <begin position="425"/>
        <end position="480"/>
    </location>
</feature>
<dbReference type="InterPro" id="IPR036390">
    <property type="entry name" value="WH_DNA-bd_sf"/>
</dbReference>
<dbReference type="Pfam" id="PF04326">
    <property type="entry name" value="SLFN_AlbA_2"/>
    <property type="match status" value="1"/>
</dbReference>
<keyword evidence="1" id="KW-0805">Transcription regulation</keyword>
<evidence type="ECO:0000313" key="4">
    <source>
        <dbReference type="EMBL" id="SJZ60126.1"/>
    </source>
</evidence>
<dbReference type="Gene3D" id="3.30.950.30">
    <property type="entry name" value="Schlafen, AAA domain"/>
    <property type="match status" value="1"/>
</dbReference>
<dbReference type="PANTHER" id="PTHR30595:SF6">
    <property type="entry name" value="SCHLAFEN ALBA-2 DOMAIN-CONTAINING PROTEIN"/>
    <property type="match status" value="1"/>
</dbReference>
<dbReference type="Pfam" id="PF13749">
    <property type="entry name" value="HATPase_c_4"/>
    <property type="match status" value="1"/>
</dbReference>
<keyword evidence="2" id="KW-0804">Transcription</keyword>